<feature type="region of interest" description="Disordered" evidence="1">
    <location>
        <begin position="28"/>
        <end position="87"/>
    </location>
</feature>
<evidence type="ECO:0000313" key="3">
    <source>
        <dbReference type="Proteomes" id="UP000234331"/>
    </source>
</evidence>
<keyword evidence="3" id="KW-1185">Reference proteome</keyword>
<evidence type="ECO:0000256" key="1">
    <source>
        <dbReference type="SAM" id="MobiDB-lite"/>
    </source>
</evidence>
<feature type="compositionally biased region" description="Polar residues" evidence="1">
    <location>
        <begin position="78"/>
        <end position="87"/>
    </location>
</feature>
<proteinExistence type="predicted"/>
<dbReference type="Proteomes" id="UP000234331">
    <property type="component" value="Unassembled WGS sequence"/>
</dbReference>
<gene>
    <name evidence="2" type="ORF">FRACA_90030</name>
</gene>
<protein>
    <submittedName>
        <fullName evidence="2">Uncharacterized protein</fullName>
    </submittedName>
</protein>
<dbReference type="EMBL" id="FZMO01000558">
    <property type="protein sequence ID" value="SNQ52027.1"/>
    <property type="molecule type" value="Genomic_DNA"/>
</dbReference>
<evidence type="ECO:0000313" key="2">
    <source>
        <dbReference type="EMBL" id="SNQ52027.1"/>
    </source>
</evidence>
<reference evidence="2 3" key="1">
    <citation type="submission" date="2017-06" db="EMBL/GenBank/DDBJ databases">
        <authorList>
            <person name="Kim H.J."/>
            <person name="Triplett B.A."/>
        </authorList>
    </citation>
    <scope>NUCLEOTIDE SEQUENCE [LARGE SCALE GENOMIC DNA]</scope>
    <source>
        <strain evidence="2">FRACA_ARgP5</strain>
    </source>
</reference>
<accession>A0A2I2L2D5</accession>
<dbReference type="AlphaFoldDB" id="A0A2I2L2D5"/>
<organism evidence="2 3">
    <name type="scientific">Frankia canadensis</name>
    <dbReference type="NCBI Taxonomy" id="1836972"/>
    <lineage>
        <taxon>Bacteria</taxon>
        <taxon>Bacillati</taxon>
        <taxon>Actinomycetota</taxon>
        <taxon>Actinomycetes</taxon>
        <taxon>Frankiales</taxon>
        <taxon>Frankiaceae</taxon>
        <taxon>Frankia</taxon>
    </lineage>
</organism>
<sequence length="87" mass="9563">MTPAEGSEGFHCIGDSGNEMRLLEFLAQPEPDRHPVEVTGRGRHRDSASAMPSPEQDQERPLDSVPSDFTARGRDEISSLTVNTAER</sequence>
<name>A0A2I2L2D5_9ACTN</name>